<dbReference type="InterPro" id="IPR011010">
    <property type="entry name" value="DNA_brk_join_enz"/>
</dbReference>
<comment type="caution">
    <text evidence="8">The sequence shown here is derived from an EMBL/GenBank/DDBJ whole genome shotgun (WGS) entry which is preliminary data.</text>
</comment>
<dbReference type="GO" id="GO:0015074">
    <property type="term" value="P:DNA integration"/>
    <property type="evidence" value="ECO:0007669"/>
    <property type="project" value="UniProtKB-KW"/>
</dbReference>
<dbReference type="InterPro" id="IPR028259">
    <property type="entry name" value="AP2-like_int_N"/>
</dbReference>
<dbReference type="PROSITE" id="PS51900">
    <property type="entry name" value="CB"/>
    <property type="match status" value="1"/>
</dbReference>
<evidence type="ECO:0000256" key="2">
    <source>
        <dbReference type="ARBA" id="ARBA00022908"/>
    </source>
</evidence>
<dbReference type="AlphaFoldDB" id="A0A1L8TBD1"/>
<dbReference type="InterPro" id="IPR050808">
    <property type="entry name" value="Phage_Integrase"/>
</dbReference>
<dbReference type="InterPro" id="IPR044068">
    <property type="entry name" value="CB"/>
</dbReference>
<dbReference type="Pfam" id="PF14659">
    <property type="entry name" value="Phage_int_SAM_3"/>
    <property type="match status" value="1"/>
</dbReference>
<dbReference type="Pfam" id="PF00589">
    <property type="entry name" value="Phage_integrase"/>
    <property type="match status" value="1"/>
</dbReference>
<dbReference type="CDD" id="cd01189">
    <property type="entry name" value="INT_ICEBs1_C_like"/>
    <property type="match status" value="1"/>
</dbReference>
<dbReference type="Pfam" id="PF14657">
    <property type="entry name" value="Arm-DNA-bind_4"/>
    <property type="match status" value="1"/>
</dbReference>
<name>A0A1L8TBD1_9ENTE</name>
<sequence>MASFEQYKDKNGDKRWKFQAYLGINPETGKPVKTTRRNFKTQREAKLALATLQSNFENELSKKEKPKKYKEVYDSWMVEYEKTVRGSTLLKTKRIFKNHILDQLGEMYISEITPLKIQELMNYWAAKYTTASKMMNYTGLVFKYAVRFGLIDRNPVDSILKPKAKKTKKQDEAFYDKDELKLFLDILYKYSNLKVQAYFRLLAMTGMRKQEANALEWKDVDFKKQTVNIEKAVSRSATGLHISETKNKGSNRIISIDMATLEKLKEWKLDNKPLSDEWLIFGKAESVRPHDIMSLDTSRKWLLTIQDEMDKASDKPMHRITTHGFRHTHASLLVEMGASLKDIQYRLGHTDIQTTMNVYSHVSKSAKEKLANKFNEFIDF</sequence>
<evidence type="ECO:0000256" key="3">
    <source>
        <dbReference type="ARBA" id="ARBA00023125"/>
    </source>
</evidence>
<dbReference type="InterPro" id="IPR013762">
    <property type="entry name" value="Integrase-like_cat_sf"/>
</dbReference>
<keyword evidence="2" id="KW-0229">DNA integration</keyword>
<evidence type="ECO:0008006" key="10">
    <source>
        <dbReference type="Google" id="ProtNLM"/>
    </source>
</evidence>
<gene>
    <name evidence="8" type="ORF">RV04_GL001202</name>
</gene>
<dbReference type="InterPro" id="IPR010998">
    <property type="entry name" value="Integrase_recombinase_N"/>
</dbReference>
<evidence type="ECO:0000256" key="4">
    <source>
        <dbReference type="ARBA" id="ARBA00023172"/>
    </source>
</evidence>
<dbReference type="PROSITE" id="PS51898">
    <property type="entry name" value="TYR_RECOMBINASE"/>
    <property type="match status" value="1"/>
</dbReference>
<evidence type="ECO:0000313" key="9">
    <source>
        <dbReference type="Proteomes" id="UP000182077"/>
    </source>
</evidence>
<keyword evidence="4" id="KW-0233">DNA recombination</keyword>
<organism evidence="8 9">
    <name type="scientific">Enterococcus hermanniensis</name>
    <dbReference type="NCBI Taxonomy" id="249189"/>
    <lineage>
        <taxon>Bacteria</taxon>
        <taxon>Bacillati</taxon>
        <taxon>Bacillota</taxon>
        <taxon>Bacilli</taxon>
        <taxon>Lactobacillales</taxon>
        <taxon>Enterococcaceae</taxon>
        <taxon>Enterococcus</taxon>
    </lineage>
</organism>
<dbReference type="Proteomes" id="UP000182077">
    <property type="component" value="Unassembled WGS sequence"/>
</dbReference>
<dbReference type="InterPro" id="IPR004107">
    <property type="entry name" value="Integrase_SAM-like_N"/>
</dbReference>
<feature type="domain" description="Core-binding (CB)" evidence="7">
    <location>
        <begin position="67"/>
        <end position="146"/>
    </location>
</feature>
<feature type="domain" description="Tyr recombinase" evidence="6">
    <location>
        <begin position="170"/>
        <end position="372"/>
    </location>
</feature>
<dbReference type="InterPro" id="IPR002104">
    <property type="entry name" value="Integrase_catalytic"/>
</dbReference>
<keyword evidence="9" id="KW-1185">Reference proteome</keyword>
<evidence type="ECO:0000256" key="5">
    <source>
        <dbReference type="PROSITE-ProRule" id="PRU01248"/>
    </source>
</evidence>
<dbReference type="Gene3D" id="1.10.150.130">
    <property type="match status" value="1"/>
</dbReference>
<protein>
    <recommendedName>
        <fullName evidence="10">Tyr recombinase domain-containing protein</fullName>
    </recommendedName>
</protein>
<accession>A0A1L8TBD1</accession>
<dbReference type="EMBL" id="JXKQ01000023">
    <property type="protein sequence ID" value="OJG41462.1"/>
    <property type="molecule type" value="Genomic_DNA"/>
</dbReference>
<dbReference type="PANTHER" id="PTHR30629">
    <property type="entry name" value="PROPHAGE INTEGRASE"/>
    <property type="match status" value="1"/>
</dbReference>
<evidence type="ECO:0000313" key="8">
    <source>
        <dbReference type="EMBL" id="OJG41462.1"/>
    </source>
</evidence>
<proteinExistence type="inferred from homology"/>
<evidence type="ECO:0000259" key="7">
    <source>
        <dbReference type="PROSITE" id="PS51900"/>
    </source>
</evidence>
<dbReference type="RefSeq" id="WP_071858813.1">
    <property type="nucleotide sequence ID" value="NZ_JBHSHK010000007.1"/>
</dbReference>
<evidence type="ECO:0000256" key="1">
    <source>
        <dbReference type="ARBA" id="ARBA00008857"/>
    </source>
</evidence>
<keyword evidence="3 5" id="KW-0238">DNA-binding</keyword>
<dbReference type="SUPFAM" id="SSF56349">
    <property type="entry name" value="DNA breaking-rejoining enzymes"/>
    <property type="match status" value="1"/>
</dbReference>
<dbReference type="STRING" id="249189.RV04_GL001202"/>
<dbReference type="PANTHER" id="PTHR30629:SF2">
    <property type="entry name" value="PROPHAGE INTEGRASE INTS-RELATED"/>
    <property type="match status" value="1"/>
</dbReference>
<dbReference type="GO" id="GO:0006310">
    <property type="term" value="P:DNA recombination"/>
    <property type="evidence" value="ECO:0007669"/>
    <property type="project" value="UniProtKB-KW"/>
</dbReference>
<dbReference type="GO" id="GO:0003677">
    <property type="term" value="F:DNA binding"/>
    <property type="evidence" value="ECO:0007669"/>
    <property type="project" value="UniProtKB-UniRule"/>
</dbReference>
<reference evidence="8 9" key="1">
    <citation type="submission" date="2014-12" db="EMBL/GenBank/DDBJ databases">
        <title>Draft genome sequences of 29 type strains of Enterococci.</title>
        <authorList>
            <person name="Zhong Z."/>
            <person name="Sun Z."/>
            <person name="Liu W."/>
            <person name="Zhang W."/>
            <person name="Zhang H."/>
        </authorList>
    </citation>
    <scope>NUCLEOTIDE SEQUENCE [LARGE SCALE GENOMIC DNA]</scope>
    <source>
        <strain evidence="8 9">DSM 17122</strain>
    </source>
</reference>
<comment type="similarity">
    <text evidence="1">Belongs to the 'phage' integrase family.</text>
</comment>
<dbReference type="Gene3D" id="1.10.443.10">
    <property type="entry name" value="Intergrase catalytic core"/>
    <property type="match status" value="1"/>
</dbReference>
<dbReference type="OrthoDB" id="9803188at2"/>
<evidence type="ECO:0000259" key="6">
    <source>
        <dbReference type="PROSITE" id="PS51898"/>
    </source>
</evidence>